<dbReference type="PANTHER" id="PTHR33124:SF12">
    <property type="entry name" value="TRANSCRIPTION FACTOR BHLH148"/>
    <property type="match status" value="1"/>
</dbReference>
<dbReference type="PANTHER" id="PTHR33124">
    <property type="entry name" value="TRANSCRIPTION FACTOR IBH1-LIKE 1"/>
    <property type="match status" value="1"/>
</dbReference>
<evidence type="ECO:0000259" key="6">
    <source>
        <dbReference type="Pfam" id="PF26576"/>
    </source>
</evidence>
<dbReference type="AlphaFoldDB" id="A0AAV8TKS0"/>
<accession>A0AAV8TKS0</accession>
<keyword evidence="2" id="KW-0805">Transcription regulation</keyword>
<evidence type="ECO:0000256" key="2">
    <source>
        <dbReference type="ARBA" id="ARBA00023015"/>
    </source>
</evidence>
<sequence length="217" mass="24287">MNRTVLPLPMASSTLTSNQLTSTSDDPSRRKKNKKSLSLNPLSKHIQTHDTRVKWRTLAQQKNYSNKLMQALSQVHLSPSSPSVPRHGHVVRQAADRALAVSAKGSTRWSRAILTNRIKSRFRRQQRKTRVVPHVPATRSKKPRLSVLRLRGKSLPAVHWKVRTLGRLVPGCRRQLLPVILEEATDYIAALEMQVRAMSALTELLSGSSSGAGQLIF</sequence>
<dbReference type="InterPro" id="IPR044660">
    <property type="entry name" value="IBH1-like"/>
</dbReference>
<keyword evidence="3" id="KW-0804">Transcription</keyword>
<evidence type="ECO:0000313" key="8">
    <source>
        <dbReference type="Proteomes" id="UP001159364"/>
    </source>
</evidence>
<feature type="compositionally biased region" description="Low complexity" evidence="5">
    <location>
        <begin position="12"/>
        <end position="24"/>
    </location>
</feature>
<name>A0AAV8TKS0_9ROSI</name>
<dbReference type="Proteomes" id="UP001159364">
    <property type="component" value="Linkage Group LG04"/>
</dbReference>
<dbReference type="InterPro" id="IPR059002">
    <property type="entry name" value="IBH1_N"/>
</dbReference>
<keyword evidence="8" id="KW-1185">Reference proteome</keyword>
<protein>
    <recommendedName>
        <fullName evidence="6">IBH1-like N-terminal domain-containing protein</fullName>
    </recommendedName>
</protein>
<dbReference type="GO" id="GO:0005634">
    <property type="term" value="C:nucleus"/>
    <property type="evidence" value="ECO:0007669"/>
    <property type="project" value="UniProtKB-SubCell"/>
</dbReference>
<gene>
    <name evidence="7" type="ORF">K2173_017514</name>
</gene>
<dbReference type="InterPro" id="IPR044549">
    <property type="entry name" value="bHLH_AtIBH1-like"/>
</dbReference>
<evidence type="ECO:0000313" key="7">
    <source>
        <dbReference type="EMBL" id="KAJ8767470.1"/>
    </source>
</evidence>
<proteinExistence type="predicted"/>
<evidence type="ECO:0000256" key="4">
    <source>
        <dbReference type="ARBA" id="ARBA00023242"/>
    </source>
</evidence>
<evidence type="ECO:0000256" key="5">
    <source>
        <dbReference type="SAM" id="MobiDB-lite"/>
    </source>
</evidence>
<evidence type="ECO:0000256" key="1">
    <source>
        <dbReference type="ARBA" id="ARBA00004123"/>
    </source>
</evidence>
<dbReference type="GO" id="GO:0006355">
    <property type="term" value="P:regulation of DNA-templated transcription"/>
    <property type="evidence" value="ECO:0007669"/>
    <property type="project" value="InterPro"/>
</dbReference>
<keyword evidence="4" id="KW-0539">Nucleus</keyword>
<dbReference type="EMBL" id="JAIWQS010000004">
    <property type="protein sequence ID" value="KAJ8767470.1"/>
    <property type="molecule type" value="Genomic_DNA"/>
</dbReference>
<organism evidence="7 8">
    <name type="scientific">Erythroxylum novogranatense</name>
    <dbReference type="NCBI Taxonomy" id="1862640"/>
    <lineage>
        <taxon>Eukaryota</taxon>
        <taxon>Viridiplantae</taxon>
        <taxon>Streptophyta</taxon>
        <taxon>Embryophyta</taxon>
        <taxon>Tracheophyta</taxon>
        <taxon>Spermatophyta</taxon>
        <taxon>Magnoliopsida</taxon>
        <taxon>eudicotyledons</taxon>
        <taxon>Gunneridae</taxon>
        <taxon>Pentapetalae</taxon>
        <taxon>rosids</taxon>
        <taxon>fabids</taxon>
        <taxon>Malpighiales</taxon>
        <taxon>Erythroxylaceae</taxon>
        <taxon>Erythroxylum</taxon>
    </lineage>
</organism>
<reference evidence="7 8" key="1">
    <citation type="submission" date="2021-09" db="EMBL/GenBank/DDBJ databases">
        <title>Genomic insights and catalytic innovation underlie evolution of tropane alkaloids biosynthesis.</title>
        <authorList>
            <person name="Wang Y.-J."/>
            <person name="Tian T."/>
            <person name="Huang J.-P."/>
            <person name="Huang S.-X."/>
        </authorList>
    </citation>
    <scope>NUCLEOTIDE SEQUENCE [LARGE SCALE GENOMIC DNA]</scope>
    <source>
        <strain evidence="7">KIB-2018</strain>
        <tissue evidence="7">Leaf</tissue>
    </source>
</reference>
<evidence type="ECO:0000256" key="3">
    <source>
        <dbReference type="ARBA" id="ARBA00023163"/>
    </source>
</evidence>
<dbReference type="Pfam" id="PF26576">
    <property type="entry name" value="IBH1_N"/>
    <property type="match status" value="1"/>
</dbReference>
<comment type="caution">
    <text evidence="7">The sequence shown here is derived from an EMBL/GenBank/DDBJ whole genome shotgun (WGS) entry which is preliminary data.</text>
</comment>
<dbReference type="CDD" id="cd11444">
    <property type="entry name" value="bHLH_AtIBH1_like"/>
    <property type="match status" value="1"/>
</dbReference>
<comment type="subcellular location">
    <subcellularLocation>
        <location evidence="1">Nucleus</location>
    </subcellularLocation>
</comment>
<feature type="region of interest" description="Disordered" evidence="5">
    <location>
        <begin position="1"/>
        <end position="50"/>
    </location>
</feature>
<feature type="domain" description="IBH1-like N-terminal" evidence="6">
    <location>
        <begin position="60"/>
        <end position="119"/>
    </location>
</feature>